<dbReference type="SUPFAM" id="SSF49464">
    <property type="entry name" value="Carboxypeptidase regulatory domain-like"/>
    <property type="match status" value="1"/>
</dbReference>
<proteinExistence type="predicted"/>
<keyword evidence="3" id="KW-1185">Reference proteome</keyword>
<organism evidence="2 3">
    <name type="scientific">Microcosmobacter mediterraneus</name>
    <dbReference type="NCBI Taxonomy" id="3075607"/>
    <lineage>
        <taxon>Bacteria</taxon>
        <taxon>Pseudomonadati</taxon>
        <taxon>Bacteroidota</taxon>
        <taxon>Flavobacteriia</taxon>
        <taxon>Flavobacteriales</taxon>
        <taxon>Flavobacteriaceae</taxon>
        <taxon>Microcosmobacter</taxon>
    </lineage>
</organism>
<dbReference type="Proteomes" id="UP001259492">
    <property type="component" value="Unassembled WGS sequence"/>
</dbReference>
<comment type="caution">
    <text evidence="2">The sequence shown here is derived from an EMBL/GenBank/DDBJ whole genome shotgun (WGS) entry which is preliminary data.</text>
</comment>
<dbReference type="EMBL" id="JAVRIA010000002">
    <property type="protein sequence ID" value="MDT0558148.1"/>
    <property type="molecule type" value="Genomic_DNA"/>
</dbReference>
<evidence type="ECO:0000256" key="1">
    <source>
        <dbReference type="SAM" id="SignalP"/>
    </source>
</evidence>
<dbReference type="InterPro" id="IPR008969">
    <property type="entry name" value="CarboxyPept-like_regulatory"/>
</dbReference>
<evidence type="ECO:0000313" key="3">
    <source>
        <dbReference type="Proteomes" id="UP001259492"/>
    </source>
</evidence>
<feature type="chain" id="PRO_5045255955" evidence="1">
    <location>
        <begin position="20"/>
        <end position="338"/>
    </location>
</feature>
<gene>
    <name evidence="2" type="ORF">RM697_05795</name>
</gene>
<feature type="signal peptide" evidence="1">
    <location>
        <begin position="1"/>
        <end position="19"/>
    </location>
</feature>
<name>A0ABU2YM50_9FLAO</name>
<dbReference type="Gene3D" id="2.60.40.1120">
    <property type="entry name" value="Carboxypeptidase-like, regulatory domain"/>
    <property type="match status" value="1"/>
</dbReference>
<protein>
    <submittedName>
        <fullName evidence="2">Carboxypeptidase-like regulatory domain-containing protein</fullName>
    </submittedName>
</protein>
<accession>A0ABU2YM50</accession>
<sequence>MINKWLCIIVLCCCFVLNAQQITGTVLDKTTKQAIESASIYFDNTTIGTSTNPKGEFSIPFKEEIKSPLIISFLGYKDVIIGNYKNNDNLNILLEESIDNLGEVVINYDDGLTRRQKLRLFRKEFLGSSEFASSCKILNEGDLILRYNREEKVLSANARAPIIIRNKKLQYILEYDIIDFDIYFRYADLIKQQFSVNGVTFSGTTFFKNLEDSQKKKIIKNRKKAYKGSVQHFMRALYAKNLENEGYQIFRDKFIVNPWEHITVTNLEESDWRKVTFKNKLTILFDKDVQSSIQLITDFFYVDKYGNYSPIEGVLFSLEMGNQRLGDALPSDYNVNSN</sequence>
<evidence type="ECO:0000313" key="2">
    <source>
        <dbReference type="EMBL" id="MDT0558148.1"/>
    </source>
</evidence>
<dbReference type="RefSeq" id="WP_311426917.1">
    <property type="nucleotide sequence ID" value="NZ_JAVRIA010000002.1"/>
</dbReference>
<dbReference type="Pfam" id="PF13715">
    <property type="entry name" value="CarbopepD_reg_2"/>
    <property type="match status" value="1"/>
</dbReference>
<keyword evidence="1" id="KW-0732">Signal</keyword>
<reference evidence="2 3" key="1">
    <citation type="submission" date="2023-09" db="EMBL/GenBank/DDBJ databases">
        <authorList>
            <person name="Rey-Velasco X."/>
        </authorList>
    </citation>
    <scope>NUCLEOTIDE SEQUENCE [LARGE SCALE GENOMIC DNA]</scope>
    <source>
        <strain evidence="2 3">W332</strain>
    </source>
</reference>